<dbReference type="PANTHER" id="PTHR35175">
    <property type="entry name" value="DUF1289 DOMAIN-CONTAINING PROTEIN"/>
    <property type="match status" value="1"/>
</dbReference>
<dbReference type="EMBL" id="AAVT01000020">
    <property type="protein sequence ID" value="EAW29647.1"/>
    <property type="molecule type" value="Genomic_DNA"/>
</dbReference>
<organism evidence="1 2">
    <name type="scientific">marine gamma proteobacterium HTCC2143</name>
    <dbReference type="NCBI Taxonomy" id="247633"/>
    <lineage>
        <taxon>Bacteria</taxon>
        <taxon>Pseudomonadati</taxon>
        <taxon>Pseudomonadota</taxon>
        <taxon>Gammaproteobacteria</taxon>
        <taxon>Cellvibrionales</taxon>
        <taxon>Spongiibacteraceae</taxon>
        <taxon>BD1-7 clade</taxon>
    </lineage>
</organism>
<proteinExistence type="predicted"/>
<dbReference type="eggNOG" id="COG3313">
    <property type="taxonomic scope" value="Bacteria"/>
</dbReference>
<dbReference type="STRING" id="247633.GP2143_04298"/>
<sequence>MISDEVIKSPCILICVLDSDDICQGCYRSAQEITDWSTLSTDDRKNVLVAVKDRYQQLNTHLLL</sequence>
<dbReference type="Proteomes" id="UP000004931">
    <property type="component" value="Unassembled WGS sequence"/>
</dbReference>
<dbReference type="AlphaFoldDB" id="A0YHN8"/>
<name>A0YHN8_9GAMM</name>
<gene>
    <name evidence="1" type="ORF">GP2143_04298</name>
</gene>
<evidence type="ECO:0000313" key="1">
    <source>
        <dbReference type="EMBL" id="EAW29647.1"/>
    </source>
</evidence>
<evidence type="ECO:0000313" key="2">
    <source>
        <dbReference type="Proteomes" id="UP000004931"/>
    </source>
</evidence>
<comment type="caution">
    <text evidence="1">The sequence shown here is derived from an EMBL/GenBank/DDBJ whole genome shotgun (WGS) entry which is preliminary data.</text>
</comment>
<dbReference type="InterPro" id="IPR010710">
    <property type="entry name" value="DUF1289"/>
</dbReference>
<dbReference type="PANTHER" id="PTHR35175:SF2">
    <property type="entry name" value="DUF1289 DOMAIN-CONTAINING PROTEIN"/>
    <property type="match status" value="1"/>
</dbReference>
<protein>
    <submittedName>
        <fullName evidence="1">Predicted Fe-S protein</fullName>
    </submittedName>
</protein>
<keyword evidence="2" id="KW-1185">Reference proteome</keyword>
<dbReference type="Pfam" id="PF06945">
    <property type="entry name" value="DUF1289"/>
    <property type="match status" value="1"/>
</dbReference>
<reference evidence="1 2" key="1">
    <citation type="journal article" date="2010" name="J. Bacteriol.">
        <title>Genome sequence of the oligotrophic marine Gammaproteobacterium HTCC2143, isolated from the Oregon Coast.</title>
        <authorList>
            <person name="Oh H.M."/>
            <person name="Kang I."/>
            <person name="Ferriera S."/>
            <person name="Giovannoni S.J."/>
            <person name="Cho J.C."/>
        </authorList>
    </citation>
    <scope>NUCLEOTIDE SEQUENCE [LARGE SCALE GENOMIC DNA]</scope>
    <source>
        <strain evidence="1 2">HTCC2143</strain>
    </source>
</reference>
<accession>A0YHN8</accession>